<sequence>MNLNAYDNITETVDKNKTWFNPKYHRLYSREIERHRNYNFYKRWNNNTNSNDYFVAFSDTLYDSDFKVVPTDNYGRIKLVVPKEVIEDSILASMTVETNVEVKLIDVQHDGKVYQLDI</sequence>
<accession>A0AAU8MIL8</accession>
<evidence type="ECO:0000313" key="1">
    <source>
        <dbReference type="EMBL" id="XCN99921.1"/>
    </source>
</evidence>
<organism evidence="1">
    <name type="scientific">Geladintestivirus 3</name>
    <dbReference type="NCBI Taxonomy" id="3233135"/>
    <lineage>
        <taxon>Viruses</taxon>
        <taxon>Duplodnaviria</taxon>
        <taxon>Heunggongvirae</taxon>
        <taxon>Uroviricota</taxon>
        <taxon>Caudoviricetes</taxon>
        <taxon>Crassvirales</taxon>
    </lineage>
</organism>
<name>A0AAU8MIL8_9CAUD</name>
<protein>
    <submittedName>
        <fullName evidence="1">Uncharacterized protein</fullName>
    </submittedName>
</protein>
<reference evidence="1" key="1">
    <citation type="submission" date="2024-06" db="EMBL/GenBank/DDBJ databases">
        <title>Intestivirid acquisition increases across infancy in a wild primate population.</title>
        <authorList>
            <person name="Schneider-Creas I.A."/>
            <person name="Moya I.L."/>
            <person name="Chiou K.L."/>
            <person name="Baniel A."/>
            <person name="Azanaw Haile A."/>
            <person name="Kebede F."/>
            <person name="Abebe B."/>
            <person name="Snyder-Mackler N."/>
            <person name="Varsani A."/>
        </authorList>
    </citation>
    <scope>NUCLEOTIDE SEQUENCE</scope>
    <source>
        <strain evidence="1">Int_RNL_2017_0019_DDA</strain>
    </source>
</reference>
<dbReference type="EMBL" id="PP965493">
    <property type="protein sequence ID" value="XCN99921.1"/>
    <property type="molecule type" value="Genomic_DNA"/>
</dbReference>
<proteinExistence type="predicted"/>